<proteinExistence type="predicted"/>
<dbReference type="Proteomes" id="UP001171902">
    <property type="component" value="Unassembled WGS sequence"/>
</dbReference>
<accession>A0ABT7YIC5</accession>
<keyword evidence="2" id="KW-1185">Reference proteome</keyword>
<name>A0ABT7YIC5_9ACTN</name>
<reference evidence="1" key="1">
    <citation type="submission" date="2023-06" db="EMBL/GenBank/DDBJ databases">
        <title>Gycomyces niveus sp.nov., a novel actinomycete isolated from soil in Shouguang.</title>
        <authorList>
            <person name="Yang X."/>
            <person name="Zhao J."/>
        </authorList>
    </citation>
    <scope>NUCLEOTIDE SEQUENCE</scope>
    <source>
        <strain evidence="1">NEAU C2</strain>
    </source>
</reference>
<sequence length="102" mass="10589">MLTPNVIVWPGLGDIVPSRARLLRDAFRGQGYTLSLFCIASCDVVAEMTSTETGEVSAAVGATGGTSGFIAGDAEVFAAEMAQFIERERAAVGPAAESSVYQ</sequence>
<evidence type="ECO:0000313" key="2">
    <source>
        <dbReference type="Proteomes" id="UP001171902"/>
    </source>
</evidence>
<protein>
    <submittedName>
        <fullName evidence="1">Uncharacterized protein</fullName>
    </submittedName>
</protein>
<comment type="caution">
    <text evidence="1">The sequence shown here is derived from an EMBL/GenBank/DDBJ whole genome shotgun (WGS) entry which is preliminary data.</text>
</comment>
<dbReference type="EMBL" id="JAUEMJ010000001">
    <property type="protein sequence ID" value="MDN3238378.1"/>
    <property type="molecule type" value="Genomic_DNA"/>
</dbReference>
<gene>
    <name evidence="1" type="ORF">QWI33_01475</name>
</gene>
<organism evidence="1 2">
    <name type="scientific">Glycomyces tritici</name>
    <dbReference type="NCBI Taxonomy" id="2665176"/>
    <lineage>
        <taxon>Bacteria</taxon>
        <taxon>Bacillati</taxon>
        <taxon>Actinomycetota</taxon>
        <taxon>Actinomycetes</taxon>
        <taxon>Glycomycetales</taxon>
        <taxon>Glycomycetaceae</taxon>
        <taxon>Glycomyces</taxon>
    </lineage>
</organism>
<evidence type="ECO:0000313" key="1">
    <source>
        <dbReference type="EMBL" id="MDN3238378.1"/>
    </source>
</evidence>
<dbReference type="RefSeq" id="WP_289954158.1">
    <property type="nucleotide sequence ID" value="NZ_JAUEMJ010000001.1"/>
</dbReference>